<evidence type="ECO:0000313" key="3">
    <source>
        <dbReference type="Proteomes" id="UP000254677"/>
    </source>
</evidence>
<name>A0A378J043_9GAMM</name>
<gene>
    <name evidence="2" type="ORF">NCTC13292_00071</name>
</gene>
<dbReference type="AlphaFoldDB" id="A0A378J043"/>
<sequence length="173" mass="19891">MCQGAAEWINAITNIGVCITALYIALRGDAIYRKMSKENSFKFKEETIYPFIQASISSWRNKDEVPISGGSNITVEDNIQKFRQNYLKLTTILDRETSYLANKALVLAKKHAISWETNGEFKKLYYQNQLLLLLNKVAESIGKEAEMAKYNTYHHSKRILFLSFLSDLKNSCF</sequence>
<keyword evidence="1" id="KW-1133">Transmembrane helix</keyword>
<evidence type="ECO:0000313" key="2">
    <source>
        <dbReference type="EMBL" id="STX40327.1"/>
    </source>
</evidence>
<evidence type="ECO:0000256" key="1">
    <source>
        <dbReference type="SAM" id="Phobius"/>
    </source>
</evidence>
<reference evidence="2 3" key="1">
    <citation type="submission" date="2018-06" db="EMBL/GenBank/DDBJ databases">
        <authorList>
            <consortium name="Pathogen Informatics"/>
            <person name="Doyle S."/>
        </authorList>
    </citation>
    <scope>NUCLEOTIDE SEQUENCE [LARGE SCALE GENOMIC DNA]</scope>
    <source>
        <strain evidence="2 3">NCTC13292</strain>
    </source>
</reference>
<keyword evidence="3" id="KW-1185">Reference proteome</keyword>
<proteinExistence type="predicted"/>
<protein>
    <submittedName>
        <fullName evidence="2">Uncharacterized protein</fullName>
    </submittedName>
</protein>
<feature type="transmembrane region" description="Helical" evidence="1">
    <location>
        <begin position="6"/>
        <end position="26"/>
    </location>
</feature>
<organism evidence="2 3">
    <name type="scientific">Legionella donaldsonii</name>
    <dbReference type="NCBI Taxonomy" id="45060"/>
    <lineage>
        <taxon>Bacteria</taxon>
        <taxon>Pseudomonadati</taxon>
        <taxon>Pseudomonadota</taxon>
        <taxon>Gammaproteobacteria</taxon>
        <taxon>Legionellales</taxon>
        <taxon>Legionellaceae</taxon>
        <taxon>Legionella</taxon>
    </lineage>
</organism>
<keyword evidence="1" id="KW-0472">Membrane</keyword>
<accession>A0A378J043</accession>
<dbReference type="EMBL" id="UGOA01000001">
    <property type="protein sequence ID" value="STX40327.1"/>
    <property type="molecule type" value="Genomic_DNA"/>
</dbReference>
<keyword evidence="1" id="KW-0812">Transmembrane</keyword>
<dbReference type="Proteomes" id="UP000254677">
    <property type="component" value="Unassembled WGS sequence"/>
</dbReference>